<comment type="similarity">
    <text evidence="2">Belongs to the ABC transporter superfamily. ABCC family. Conjugate transporter (TC 3.A.1.208) subfamily.</text>
</comment>
<evidence type="ECO:0000256" key="6">
    <source>
        <dbReference type="ARBA" id="ARBA00022741"/>
    </source>
</evidence>
<evidence type="ECO:0000313" key="16">
    <source>
        <dbReference type="Proteomes" id="UP001459277"/>
    </source>
</evidence>
<evidence type="ECO:0000259" key="13">
    <source>
        <dbReference type="PROSITE" id="PS50893"/>
    </source>
</evidence>
<dbReference type="InterPro" id="IPR044746">
    <property type="entry name" value="ABCC_6TM_D1"/>
</dbReference>
<dbReference type="SUPFAM" id="SSF52540">
    <property type="entry name" value="P-loop containing nucleoside triphosphate hydrolases"/>
    <property type="match status" value="1"/>
</dbReference>
<feature type="transmembrane region" description="Helical" evidence="12">
    <location>
        <begin position="103"/>
        <end position="120"/>
    </location>
</feature>
<keyword evidence="4" id="KW-0813">Transport</keyword>
<dbReference type="GO" id="GO:0016887">
    <property type="term" value="F:ATP hydrolysis activity"/>
    <property type="evidence" value="ECO:0007669"/>
    <property type="project" value="InterPro"/>
</dbReference>
<dbReference type="CDD" id="cd18579">
    <property type="entry name" value="ABC_6TM_ABCC_D1"/>
    <property type="match status" value="1"/>
</dbReference>
<evidence type="ECO:0000256" key="1">
    <source>
        <dbReference type="ARBA" id="ARBA00004141"/>
    </source>
</evidence>
<evidence type="ECO:0000256" key="2">
    <source>
        <dbReference type="ARBA" id="ARBA00009726"/>
    </source>
</evidence>
<dbReference type="GO" id="GO:0005524">
    <property type="term" value="F:ATP binding"/>
    <property type="evidence" value="ECO:0007669"/>
    <property type="project" value="UniProtKB-KW"/>
</dbReference>
<dbReference type="PROSITE" id="PS00211">
    <property type="entry name" value="ABC_TRANSPORTER_1"/>
    <property type="match status" value="1"/>
</dbReference>
<dbReference type="EC" id="7.6.2.2" evidence="3"/>
<dbReference type="InterPro" id="IPR011527">
    <property type="entry name" value="ABC1_TM_dom"/>
</dbReference>
<dbReference type="CDD" id="cd03250">
    <property type="entry name" value="ABCC_MRP_domain1"/>
    <property type="match status" value="1"/>
</dbReference>
<evidence type="ECO:0000256" key="5">
    <source>
        <dbReference type="ARBA" id="ARBA00022692"/>
    </source>
</evidence>
<dbReference type="GO" id="GO:0016020">
    <property type="term" value="C:membrane"/>
    <property type="evidence" value="ECO:0007669"/>
    <property type="project" value="UniProtKB-SubCell"/>
</dbReference>
<evidence type="ECO:0000313" key="15">
    <source>
        <dbReference type="EMBL" id="KAL0010160.1"/>
    </source>
</evidence>
<dbReference type="SUPFAM" id="SSF90123">
    <property type="entry name" value="ABC transporter transmembrane region"/>
    <property type="match status" value="1"/>
</dbReference>
<feature type="transmembrane region" description="Helical" evidence="12">
    <location>
        <begin position="321"/>
        <end position="342"/>
    </location>
</feature>
<dbReference type="GO" id="GO:0008559">
    <property type="term" value="F:ABC-type xenobiotic transporter activity"/>
    <property type="evidence" value="ECO:0007669"/>
    <property type="project" value="UniProtKB-EC"/>
</dbReference>
<evidence type="ECO:0000256" key="8">
    <source>
        <dbReference type="ARBA" id="ARBA00022989"/>
    </source>
</evidence>
<feature type="region of interest" description="Disordered" evidence="11">
    <location>
        <begin position="614"/>
        <end position="640"/>
    </location>
</feature>
<keyword evidence="6" id="KW-0547">Nucleotide-binding</keyword>
<dbReference type="EMBL" id="JAZDWU010000002">
    <property type="protein sequence ID" value="KAL0010160.1"/>
    <property type="molecule type" value="Genomic_DNA"/>
</dbReference>
<dbReference type="Proteomes" id="UP001459277">
    <property type="component" value="Unassembled WGS sequence"/>
</dbReference>
<feature type="domain" description="ABC transporter" evidence="13">
    <location>
        <begin position="411"/>
        <end position="632"/>
    </location>
</feature>
<organism evidence="15 16">
    <name type="scientific">Lithocarpus litseifolius</name>
    <dbReference type="NCBI Taxonomy" id="425828"/>
    <lineage>
        <taxon>Eukaryota</taxon>
        <taxon>Viridiplantae</taxon>
        <taxon>Streptophyta</taxon>
        <taxon>Embryophyta</taxon>
        <taxon>Tracheophyta</taxon>
        <taxon>Spermatophyta</taxon>
        <taxon>Magnoliopsida</taxon>
        <taxon>eudicotyledons</taxon>
        <taxon>Gunneridae</taxon>
        <taxon>Pentapetalae</taxon>
        <taxon>rosids</taxon>
        <taxon>fabids</taxon>
        <taxon>Fagales</taxon>
        <taxon>Fagaceae</taxon>
        <taxon>Lithocarpus</taxon>
    </lineage>
</organism>
<dbReference type="PANTHER" id="PTHR24223:SF108">
    <property type="entry name" value="ABC TRANSPORTER C FAMILY MEMBER 8"/>
    <property type="match status" value="1"/>
</dbReference>
<dbReference type="Gene3D" id="1.20.1560.10">
    <property type="entry name" value="ABC transporter type 1, transmembrane domain"/>
    <property type="match status" value="1"/>
</dbReference>
<gene>
    <name evidence="15" type="ORF">SO802_005268</name>
</gene>
<comment type="subcellular location">
    <subcellularLocation>
        <location evidence="1">Membrane</location>
        <topology evidence="1">Multi-pass membrane protein</topology>
    </subcellularLocation>
</comment>
<protein>
    <recommendedName>
        <fullName evidence="3">ABC-type xenobiotic transporter</fullName>
        <ecNumber evidence="3">7.6.2.2</ecNumber>
    </recommendedName>
</protein>
<evidence type="ECO:0000256" key="7">
    <source>
        <dbReference type="ARBA" id="ARBA00022840"/>
    </source>
</evidence>
<feature type="transmembrane region" description="Helical" evidence="12">
    <location>
        <begin position="39"/>
        <end position="57"/>
    </location>
</feature>
<proteinExistence type="inferred from homology"/>
<feature type="transmembrane region" description="Helical" evidence="12">
    <location>
        <begin position="69"/>
        <end position="91"/>
    </location>
</feature>
<dbReference type="PROSITE" id="PS50893">
    <property type="entry name" value="ABC_TRANSPORTER_2"/>
    <property type="match status" value="1"/>
</dbReference>
<comment type="caution">
    <text evidence="15">The sequence shown here is derived from an EMBL/GenBank/DDBJ whole genome shotgun (WGS) entry which is preliminary data.</text>
</comment>
<dbReference type="SMART" id="SM00382">
    <property type="entry name" value="AAA"/>
    <property type="match status" value="1"/>
</dbReference>
<keyword evidence="7" id="KW-0067">ATP-binding</keyword>
<dbReference type="InterPro" id="IPR027417">
    <property type="entry name" value="P-loop_NTPase"/>
</dbReference>
<dbReference type="InterPro" id="IPR003593">
    <property type="entry name" value="AAA+_ATPase"/>
</dbReference>
<evidence type="ECO:0000259" key="14">
    <source>
        <dbReference type="PROSITE" id="PS50929"/>
    </source>
</evidence>
<dbReference type="InterPro" id="IPR050173">
    <property type="entry name" value="ABC_transporter_C-like"/>
</dbReference>
<comment type="catalytic activity">
    <reaction evidence="10">
        <text>ATP + H2O + xenobioticSide 1 = ADP + phosphate + xenobioticSide 2.</text>
        <dbReference type="EC" id="7.6.2.2"/>
    </reaction>
</comment>
<dbReference type="InterPro" id="IPR017871">
    <property type="entry name" value="ABC_transporter-like_CS"/>
</dbReference>
<dbReference type="FunFam" id="1.20.1560.10:FF:000003">
    <property type="entry name" value="ABC transporter C family member 10"/>
    <property type="match status" value="1"/>
</dbReference>
<dbReference type="Pfam" id="PF00005">
    <property type="entry name" value="ABC_tran"/>
    <property type="match status" value="1"/>
</dbReference>
<evidence type="ECO:0000256" key="4">
    <source>
        <dbReference type="ARBA" id="ARBA00022448"/>
    </source>
</evidence>
<evidence type="ECO:0000256" key="3">
    <source>
        <dbReference type="ARBA" id="ARBA00012191"/>
    </source>
</evidence>
<dbReference type="InterPro" id="IPR036640">
    <property type="entry name" value="ABC1_TM_sf"/>
</dbReference>
<name>A0AAW2DLG1_9ROSI</name>
<sequence>MSLCCSYGFSFDVYARGISWICEELYLGSYCLQRTIVDGVNLFFLCAFYLFLIIAIIGKCSTRSSRKDCVLVVVSLCCALCSIGYFSVGLWNLMAKNDEFNHMSWTIAVVVSPLILYAFVNYANGNDRNLDEGLSIVGCQVVTKLVESLSQRQWFFDSRRTGMRMRSALMVAVYQKQLKLSSLGRSRHSTGEIVNYIAVDAYRMGEFPSWFHSSWSFVLQLFLAIGILLWVVGLGALRGLVPLLICGLLNVPFANMLQKCQTQFMIAQDEQLRSTSEILNSMKIIKLQSWEDKFKNLIEFLRENEFKWLAETQFAKAFGTLLYWMSPTIISSVVFLGCIIFGSAPLNASTIFTVLASLRSMGDPVRMIPEALSSLVQVKVSFDRLNAFLLDDELKNDELRRIPFQKSDKSVKIQSGNFSWDPEIMITTLRDVNLEIRCGQKVAVCGPVGAGKSSLLYAVLGEIPKISGTVNAFGSIAYVSQTSWIQGGTICDNILYGKPMDKTKYEKAIKACALEKDINNFNHGDLTEIGQRGLNMSGGQKQRIQLARAVYNNADIYLLEDPFSAVDAHIAAILFNVMNGCQITQSGSYEELLTAGTAFEQLLNAYRDAITGLGPLNNETKEESQKLDMVQSEKKKKRDY</sequence>
<dbReference type="Gene3D" id="3.40.50.300">
    <property type="entry name" value="P-loop containing nucleotide triphosphate hydrolases"/>
    <property type="match status" value="1"/>
</dbReference>
<evidence type="ECO:0000256" key="12">
    <source>
        <dbReference type="SAM" id="Phobius"/>
    </source>
</evidence>
<keyword evidence="9 12" id="KW-0472">Membrane</keyword>
<evidence type="ECO:0000256" key="10">
    <source>
        <dbReference type="ARBA" id="ARBA00034018"/>
    </source>
</evidence>
<feature type="domain" description="ABC transmembrane type-1" evidence="14">
    <location>
        <begin position="106"/>
        <end position="377"/>
    </location>
</feature>
<keyword evidence="8 12" id="KW-1133">Transmembrane helix</keyword>
<dbReference type="PROSITE" id="PS50929">
    <property type="entry name" value="ABC_TM1F"/>
    <property type="match status" value="1"/>
</dbReference>
<keyword evidence="5 12" id="KW-0812">Transmembrane</keyword>
<accession>A0AAW2DLG1</accession>
<dbReference type="InterPro" id="IPR003439">
    <property type="entry name" value="ABC_transporter-like_ATP-bd"/>
</dbReference>
<feature type="transmembrane region" description="Helical" evidence="12">
    <location>
        <begin position="213"/>
        <end position="233"/>
    </location>
</feature>
<dbReference type="PANTHER" id="PTHR24223">
    <property type="entry name" value="ATP-BINDING CASSETTE SUB-FAMILY C"/>
    <property type="match status" value="1"/>
</dbReference>
<evidence type="ECO:0000256" key="9">
    <source>
        <dbReference type="ARBA" id="ARBA00023136"/>
    </source>
</evidence>
<reference evidence="15 16" key="1">
    <citation type="submission" date="2024-01" db="EMBL/GenBank/DDBJ databases">
        <title>A telomere-to-telomere, gap-free genome of sweet tea (Lithocarpus litseifolius).</title>
        <authorList>
            <person name="Zhou J."/>
        </authorList>
    </citation>
    <scope>NUCLEOTIDE SEQUENCE [LARGE SCALE GENOMIC DNA]</scope>
    <source>
        <strain evidence="15">Zhou-2022a</strain>
        <tissue evidence="15">Leaf</tissue>
    </source>
</reference>
<dbReference type="AlphaFoldDB" id="A0AAW2DLG1"/>
<feature type="transmembrane region" description="Helical" evidence="12">
    <location>
        <begin position="239"/>
        <end position="257"/>
    </location>
</feature>
<dbReference type="Pfam" id="PF00664">
    <property type="entry name" value="ABC_membrane"/>
    <property type="match status" value="1"/>
</dbReference>
<keyword evidence="16" id="KW-1185">Reference proteome</keyword>
<evidence type="ECO:0000256" key="11">
    <source>
        <dbReference type="SAM" id="MobiDB-lite"/>
    </source>
</evidence>